<dbReference type="GO" id="GO:0009252">
    <property type="term" value="P:peptidoglycan biosynthetic process"/>
    <property type="evidence" value="ECO:0007669"/>
    <property type="project" value="UniProtKB-UniPathway"/>
</dbReference>
<evidence type="ECO:0000256" key="2">
    <source>
        <dbReference type="ARBA" id="ARBA00004752"/>
    </source>
</evidence>
<dbReference type="InterPro" id="IPR036565">
    <property type="entry name" value="Mur-like_cat_sf"/>
</dbReference>
<evidence type="ECO:0000256" key="4">
    <source>
        <dbReference type="ARBA" id="ARBA00022598"/>
    </source>
</evidence>
<sequence>MSRLSGLTSWNADWKGVKVLVVGLGVTGFSVADTLWELGCHAFVVTAGASDQHTAILDVIGVDYAIEPEETEMVRLATEFGPDVIVVSPGISPQHPIVSWAATESIQIWSDIELAWRVRDKVLTADWLLITGTNGKTTTTQLTAHFLATAGFRVAAVGNIGVPVLDAVRDPTGFEFLVVEISSFQLHWLPTIGEGALRPMVSACLNIAEDHLDWHGSVEAYRAAKGAVYHNTRKSVFYSRIDPVTEALVRDANVEEGCEAIGFGLVTPDTGELGTIDGILVDRAFVPDRRNNAQELTTVDHLAELGFATPHMILNILAASGMALSVGASAVDVAAGLDSFQLDHHRCETVTENGGVTWVDDSKATNAHAANASLRAFPSLVWIVGGMFKGTQIDELVQAHRSRLRAVIAIGIDREEPRRVMAAWAPDVPFIEIDTDDVMNAAVSAAALNASPGDTVLLAPAAASMDQFVDYADRGRQFQAAVRAHVGLTDD</sequence>
<organism evidence="10">
    <name type="scientific">freshwater metagenome</name>
    <dbReference type="NCBI Taxonomy" id="449393"/>
    <lineage>
        <taxon>unclassified sequences</taxon>
        <taxon>metagenomes</taxon>
        <taxon>ecological metagenomes</taxon>
    </lineage>
</organism>
<dbReference type="Gene3D" id="3.40.1190.10">
    <property type="entry name" value="Mur-like, catalytic domain"/>
    <property type="match status" value="1"/>
</dbReference>
<dbReference type="InterPro" id="IPR004101">
    <property type="entry name" value="Mur_ligase_C"/>
</dbReference>
<dbReference type="PANTHER" id="PTHR43692:SF1">
    <property type="entry name" value="UDP-N-ACETYLMURAMOYLALANINE--D-GLUTAMATE LIGASE"/>
    <property type="match status" value="1"/>
</dbReference>
<dbReference type="AlphaFoldDB" id="A0A6J7CG50"/>
<evidence type="ECO:0000313" key="10">
    <source>
        <dbReference type="EMBL" id="CAB4857352.1"/>
    </source>
</evidence>
<dbReference type="GO" id="GO:0008764">
    <property type="term" value="F:UDP-N-acetylmuramoylalanine-D-glutamate ligase activity"/>
    <property type="evidence" value="ECO:0007669"/>
    <property type="project" value="UniProtKB-EC"/>
</dbReference>
<dbReference type="Gene3D" id="3.40.50.720">
    <property type="entry name" value="NAD(P)-binding Rossmann-like Domain"/>
    <property type="match status" value="1"/>
</dbReference>
<dbReference type="SUPFAM" id="SSF53623">
    <property type="entry name" value="MurD-like peptide ligases, catalytic domain"/>
    <property type="match status" value="1"/>
</dbReference>
<dbReference type="EMBL" id="CAEZVJ010000005">
    <property type="protein sequence ID" value="CAB4621608.1"/>
    <property type="molecule type" value="Genomic_DNA"/>
</dbReference>
<evidence type="ECO:0000256" key="5">
    <source>
        <dbReference type="ARBA" id="ARBA00022741"/>
    </source>
</evidence>
<name>A0A6J7CG50_9ZZZZ</name>
<dbReference type="SUPFAM" id="SSF51984">
    <property type="entry name" value="MurCD N-terminal domain"/>
    <property type="match status" value="1"/>
</dbReference>
<dbReference type="PANTHER" id="PTHR43692">
    <property type="entry name" value="UDP-N-ACETYLMURAMOYLALANINE--D-GLUTAMATE LIGASE"/>
    <property type="match status" value="1"/>
</dbReference>
<dbReference type="Pfam" id="PF21799">
    <property type="entry name" value="MurD-like_N"/>
    <property type="match status" value="1"/>
</dbReference>
<dbReference type="Pfam" id="PF08245">
    <property type="entry name" value="Mur_ligase_M"/>
    <property type="match status" value="1"/>
</dbReference>
<reference evidence="10" key="1">
    <citation type="submission" date="2020-05" db="EMBL/GenBank/DDBJ databases">
        <authorList>
            <person name="Chiriac C."/>
            <person name="Salcher M."/>
            <person name="Ghai R."/>
            <person name="Kavagutti S V."/>
        </authorList>
    </citation>
    <scope>NUCLEOTIDE SEQUENCE</scope>
</reference>
<proteinExistence type="inferred from homology"/>
<keyword evidence="5" id="KW-0547">Nucleotide-binding</keyword>
<dbReference type="InterPro" id="IPR036615">
    <property type="entry name" value="Mur_ligase_C_dom_sf"/>
</dbReference>
<evidence type="ECO:0000256" key="1">
    <source>
        <dbReference type="ARBA" id="ARBA00004496"/>
    </source>
</evidence>
<dbReference type="HAMAP" id="MF_00639">
    <property type="entry name" value="MurD"/>
    <property type="match status" value="1"/>
</dbReference>
<keyword evidence="3" id="KW-0963">Cytoplasm</keyword>
<evidence type="ECO:0000259" key="8">
    <source>
        <dbReference type="Pfam" id="PF08245"/>
    </source>
</evidence>
<dbReference type="GO" id="GO:0008360">
    <property type="term" value="P:regulation of cell shape"/>
    <property type="evidence" value="ECO:0007669"/>
    <property type="project" value="InterPro"/>
</dbReference>
<feature type="domain" description="Mur ligase central" evidence="8">
    <location>
        <begin position="130"/>
        <end position="322"/>
    </location>
</feature>
<evidence type="ECO:0000256" key="3">
    <source>
        <dbReference type="ARBA" id="ARBA00022490"/>
    </source>
</evidence>
<evidence type="ECO:0000256" key="6">
    <source>
        <dbReference type="ARBA" id="ARBA00022840"/>
    </source>
</evidence>
<comment type="subcellular location">
    <subcellularLocation>
        <location evidence="1">Cytoplasm</location>
    </subcellularLocation>
</comment>
<dbReference type="EMBL" id="CAFBLO010000002">
    <property type="protein sequence ID" value="CAB4857352.1"/>
    <property type="molecule type" value="Genomic_DNA"/>
</dbReference>
<keyword evidence="4" id="KW-0436">Ligase</keyword>
<comment type="pathway">
    <text evidence="2">Cell wall biogenesis; peptidoglycan biosynthesis.</text>
</comment>
<dbReference type="GO" id="GO:0051301">
    <property type="term" value="P:cell division"/>
    <property type="evidence" value="ECO:0007669"/>
    <property type="project" value="InterPro"/>
</dbReference>
<dbReference type="Pfam" id="PF02875">
    <property type="entry name" value="Mur_ligase_C"/>
    <property type="match status" value="1"/>
</dbReference>
<protein>
    <submittedName>
        <fullName evidence="10">Unannotated protein</fullName>
    </submittedName>
</protein>
<feature type="domain" description="Mur ligase C-terminal" evidence="7">
    <location>
        <begin position="345"/>
        <end position="461"/>
    </location>
</feature>
<evidence type="ECO:0000313" key="9">
    <source>
        <dbReference type="EMBL" id="CAB4621608.1"/>
    </source>
</evidence>
<dbReference type="InterPro" id="IPR013221">
    <property type="entry name" value="Mur_ligase_cen"/>
</dbReference>
<dbReference type="InterPro" id="IPR005762">
    <property type="entry name" value="MurD"/>
</dbReference>
<dbReference type="UniPathway" id="UPA00219"/>
<gene>
    <name evidence="9" type="ORF">UFOPK1961_00099</name>
    <name evidence="10" type="ORF">UFOPK3364_00050</name>
</gene>
<accession>A0A6J7CG50</accession>
<dbReference type="SUPFAM" id="SSF53244">
    <property type="entry name" value="MurD-like peptide ligases, peptide-binding domain"/>
    <property type="match status" value="1"/>
</dbReference>
<dbReference type="GO" id="GO:0005737">
    <property type="term" value="C:cytoplasm"/>
    <property type="evidence" value="ECO:0007669"/>
    <property type="project" value="UniProtKB-SubCell"/>
</dbReference>
<dbReference type="Gene3D" id="3.90.190.20">
    <property type="entry name" value="Mur ligase, C-terminal domain"/>
    <property type="match status" value="1"/>
</dbReference>
<dbReference type="GO" id="GO:0005524">
    <property type="term" value="F:ATP binding"/>
    <property type="evidence" value="ECO:0007669"/>
    <property type="project" value="UniProtKB-KW"/>
</dbReference>
<evidence type="ECO:0000259" key="7">
    <source>
        <dbReference type="Pfam" id="PF02875"/>
    </source>
</evidence>
<dbReference type="NCBIfam" id="TIGR01087">
    <property type="entry name" value="murD"/>
    <property type="match status" value="1"/>
</dbReference>
<keyword evidence="6" id="KW-0067">ATP-binding</keyword>